<dbReference type="PANTHER" id="PTHR12526:SF630">
    <property type="entry name" value="GLYCOSYLTRANSFERASE"/>
    <property type="match status" value="1"/>
</dbReference>
<evidence type="ECO:0000313" key="2">
    <source>
        <dbReference type="EMBL" id="RAR46603.1"/>
    </source>
</evidence>
<dbReference type="SUPFAM" id="SSF53756">
    <property type="entry name" value="UDP-Glycosyltransferase/glycogen phosphorylase"/>
    <property type="match status" value="1"/>
</dbReference>
<organism evidence="2 3">
    <name type="scientific">Flavobacterium lacus</name>
    <dbReference type="NCBI Taxonomy" id="1353778"/>
    <lineage>
        <taxon>Bacteria</taxon>
        <taxon>Pseudomonadati</taxon>
        <taxon>Bacteroidota</taxon>
        <taxon>Flavobacteriia</taxon>
        <taxon>Flavobacteriales</taxon>
        <taxon>Flavobacteriaceae</taxon>
        <taxon>Flavobacterium</taxon>
    </lineage>
</organism>
<keyword evidence="2" id="KW-0808">Transferase</keyword>
<feature type="domain" description="Glycosyl transferase family 1" evidence="1">
    <location>
        <begin position="229"/>
        <end position="392"/>
    </location>
</feature>
<dbReference type="AlphaFoldDB" id="A0A328WK65"/>
<dbReference type="OrthoDB" id="832722at2"/>
<dbReference type="RefSeq" id="WP_112087094.1">
    <property type="nucleotide sequence ID" value="NZ_QLSV01000016.1"/>
</dbReference>
<sequence length="416" mass="48150">MLKKYKILVVVTEFPSVSETFILNQITDLIDKGHSITIFSYNHNKNSFAHQLYYDYNLADLTITHFKNEKTNWHFLKGIITFFFKYRTQITYSKLFKLLNPLKWKENRAKAKVFYDLPVFLLNTHFDLVHCHFGFNGRKVAEAMRIGVCSARKAIVSFHGSDLTPSKINIYQNVYKDLFFFFDAFIVNSIYLQEILFQVKGDLDKCYLLPEGFKTSYLNQFLSTVKISPKFNIVFCGRLIQWKGPDLAIKIVKKLVDRGTADILFHLIGNGEMMGELRRLVKELHLEENVILYGALSQEQVFKIMAGSDVFLLPGIQEPHSKRSEAQGLVIQEAQFFKLPLLVGNVGGVKYGMLNGTTGFLIEENNMEVFVEKILFLYQNPEKRIKMGEKGHDWVKNEFEISLLGNKLIKVYDLLN</sequence>
<keyword evidence="3" id="KW-1185">Reference proteome</keyword>
<evidence type="ECO:0000313" key="3">
    <source>
        <dbReference type="Proteomes" id="UP000249518"/>
    </source>
</evidence>
<dbReference type="EMBL" id="QLSV01000016">
    <property type="protein sequence ID" value="RAR46603.1"/>
    <property type="molecule type" value="Genomic_DNA"/>
</dbReference>
<dbReference type="Pfam" id="PF00534">
    <property type="entry name" value="Glycos_transf_1"/>
    <property type="match status" value="1"/>
</dbReference>
<accession>A0A328WK65</accession>
<dbReference type="Gene3D" id="3.40.50.2000">
    <property type="entry name" value="Glycogen Phosphorylase B"/>
    <property type="match status" value="2"/>
</dbReference>
<evidence type="ECO:0000259" key="1">
    <source>
        <dbReference type="Pfam" id="PF00534"/>
    </source>
</evidence>
<reference evidence="2 3" key="1">
    <citation type="submission" date="2018-06" db="EMBL/GenBank/DDBJ databases">
        <title>Genomic Encyclopedia of Type Strains, Phase III (KMG-III): the genomes of soil and plant-associated and newly described type strains.</title>
        <authorList>
            <person name="Whitman W."/>
        </authorList>
    </citation>
    <scope>NUCLEOTIDE SEQUENCE [LARGE SCALE GENOMIC DNA]</scope>
    <source>
        <strain evidence="2 3">CGMCC 1.12504</strain>
    </source>
</reference>
<proteinExistence type="predicted"/>
<dbReference type="PANTHER" id="PTHR12526">
    <property type="entry name" value="GLYCOSYLTRANSFERASE"/>
    <property type="match status" value="1"/>
</dbReference>
<comment type="caution">
    <text evidence="2">The sequence shown here is derived from an EMBL/GenBank/DDBJ whole genome shotgun (WGS) entry which is preliminary data.</text>
</comment>
<gene>
    <name evidence="2" type="ORF">B0I10_1166</name>
</gene>
<protein>
    <submittedName>
        <fullName evidence="2">Colanic acid/amylovoran biosynthesis glycosyltransferase</fullName>
    </submittedName>
</protein>
<dbReference type="GO" id="GO:0016757">
    <property type="term" value="F:glycosyltransferase activity"/>
    <property type="evidence" value="ECO:0007669"/>
    <property type="project" value="InterPro"/>
</dbReference>
<name>A0A328WK65_9FLAO</name>
<dbReference type="Proteomes" id="UP000249518">
    <property type="component" value="Unassembled WGS sequence"/>
</dbReference>
<dbReference type="InterPro" id="IPR001296">
    <property type="entry name" value="Glyco_trans_1"/>
</dbReference>